<dbReference type="Pfam" id="PF20209">
    <property type="entry name" value="DUF6570"/>
    <property type="match status" value="1"/>
</dbReference>
<dbReference type="OrthoDB" id="3202965at2759"/>
<feature type="domain" description="DUF6570" evidence="1">
    <location>
        <begin position="102"/>
        <end position="129"/>
    </location>
</feature>
<evidence type="ECO:0000259" key="1">
    <source>
        <dbReference type="Pfam" id="PF20209"/>
    </source>
</evidence>
<name>A0A067PQ54_9AGAM</name>
<reference evidence="3" key="1">
    <citation type="journal article" date="2014" name="Proc. Natl. Acad. Sci. U.S.A.">
        <title>Extensive sampling of basidiomycete genomes demonstrates inadequacy of the white-rot/brown-rot paradigm for wood decay fungi.</title>
        <authorList>
            <person name="Riley R."/>
            <person name="Salamov A.A."/>
            <person name="Brown D.W."/>
            <person name="Nagy L.G."/>
            <person name="Floudas D."/>
            <person name="Held B.W."/>
            <person name="Levasseur A."/>
            <person name="Lombard V."/>
            <person name="Morin E."/>
            <person name="Otillar R."/>
            <person name="Lindquist E.A."/>
            <person name="Sun H."/>
            <person name="LaButti K.M."/>
            <person name="Schmutz J."/>
            <person name="Jabbour D."/>
            <person name="Luo H."/>
            <person name="Baker S.E."/>
            <person name="Pisabarro A.G."/>
            <person name="Walton J.D."/>
            <person name="Blanchette R.A."/>
            <person name="Henrissat B."/>
            <person name="Martin F."/>
            <person name="Cullen D."/>
            <person name="Hibbett D.S."/>
            <person name="Grigoriev I.V."/>
        </authorList>
    </citation>
    <scope>NUCLEOTIDE SEQUENCE [LARGE SCALE GENOMIC DNA]</scope>
    <source>
        <strain evidence="3">MUCL 33604</strain>
    </source>
</reference>
<accession>A0A067PQ54</accession>
<organism evidence="2 3">
    <name type="scientific">Jaapia argillacea MUCL 33604</name>
    <dbReference type="NCBI Taxonomy" id="933084"/>
    <lineage>
        <taxon>Eukaryota</taxon>
        <taxon>Fungi</taxon>
        <taxon>Dikarya</taxon>
        <taxon>Basidiomycota</taxon>
        <taxon>Agaricomycotina</taxon>
        <taxon>Agaricomycetes</taxon>
        <taxon>Agaricomycetidae</taxon>
        <taxon>Jaapiales</taxon>
        <taxon>Jaapiaceae</taxon>
        <taxon>Jaapia</taxon>
    </lineage>
</organism>
<proteinExistence type="predicted"/>
<dbReference type="InParanoid" id="A0A067PQ54"/>
<feature type="non-terminal residue" evidence="2">
    <location>
        <position position="1"/>
    </location>
</feature>
<evidence type="ECO:0000313" key="3">
    <source>
        <dbReference type="Proteomes" id="UP000027265"/>
    </source>
</evidence>
<dbReference type="Proteomes" id="UP000027265">
    <property type="component" value="Unassembled WGS sequence"/>
</dbReference>
<dbReference type="EMBL" id="KL197720">
    <property type="protein sequence ID" value="KDQ56938.1"/>
    <property type="molecule type" value="Genomic_DNA"/>
</dbReference>
<dbReference type="HOGENOM" id="CLU_131871_0_0_1"/>
<sequence>FPPKPLEDSHIREIVRQYCDNLEPSYYEERGCKVCGRLTIGTQLTSETLLDIDWNILARPGEGVTRKERKSSSDPIEEFKGPIVASKCTEVCKYCEEELKQDKIPKFSLANGMWLGNVPEVLKNLTWAE</sequence>
<keyword evidence="3" id="KW-1185">Reference proteome</keyword>
<dbReference type="AlphaFoldDB" id="A0A067PQ54"/>
<evidence type="ECO:0000313" key="2">
    <source>
        <dbReference type="EMBL" id="KDQ56938.1"/>
    </source>
</evidence>
<gene>
    <name evidence="2" type="ORF">JAAARDRAFT_687875</name>
</gene>
<protein>
    <recommendedName>
        <fullName evidence="1">DUF6570 domain-containing protein</fullName>
    </recommendedName>
</protein>
<dbReference type="InterPro" id="IPR046700">
    <property type="entry name" value="DUF6570"/>
</dbReference>